<dbReference type="GO" id="GO:0008422">
    <property type="term" value="F:beta-glucosidase activity"/>
    <property type="evidence" value="ECO:0007669"/>
    <property type="project" value="TreeGrafter"/>
</dbReference>
<dbReference type="AlphaFoldDB" id="A0A5A7U840"/>
<dbReference type="PRINTS" id="PR00131">
    <property type="entry name" value="GLHYDRLASE1"/>
</dbReference>
<dbReference type="EMBL" id="SSTE01011267">
    <property type="protein sequence ID" value="KAA0051438.1"/>
    <property type="molecule type" value="Genomic_DNA"/>
</dbReference>
<proteinExistence type="inferred from homology"/>
<dbReference type="Gene3D" id="3.20.20.80">
    <property type="entry name" value="Glycosidases"/>
    <property type="match status" value="1"/>
</dbReference>
<dbReference type="STRING" id="1194695.A0A5A7U840"/>
<dbReference type="OrthoDB" id="65569at2759"/>
<dbReference type="InterPro" id="IPR001360">
    <property type="entry name" value="Glyco_hydro_1"/>
</dbReference>
<evidence type="ECO:0000256" key="1">
    <source>
        <dbReference type="ARBA" id="ARBA00010838"/>
    </source>
</evidence>
<evidence type="ECO:0000313" key="4">
    <source>
        <dbReference type="Proteomes" id="UP000321393"/>
    </source>
</evidence>
<dbReference type="GO" id="GO:0005975">
    <property type="term" value="P:carbohydrate metabolic process"/>
    <property type="evidence" value="ECO:0007669"/>
    <property type="project" value="InterPro"/>
</dbReference>
<gene>
    <name evidence="3" type="ORF">E6C27_scaffold55G001910</name>
</gene>
<evidence type="ECO:0000256" key="2">
    <source>
        <dbReference type="ARBA" id="ARBA00022801"/>
    </source>
</evidence>
<dbReference type="FunFam" id="3.20.20.80:FF:000022">
    <property type="entry name" value="Beta-glucosidase 11"/>
    <property type="match status" value="1"/>
</dbReference>
<dbReference type="Pfam" id="PF00232">
    <property type="entry name" value="Glyco_hydro_1"/>
    <property type="match status" value="1"/>
</dbReference>
<organism evidence="3 4">
    <name type="scientific">Cucumis melo var. makuwa</name>
    <name type="common">Oriental melon</name>
    <dbReference type="NCBI Taxonomy" id="1194695"/>
    <lineage>
        <taxon>Eukaryota</taxon>
        <taxon>Viridiplantae</taxon>
        <taxon>Streptophyta</taxon>
        <taxon>Embryophyta</taxon>
        <taxon>Tracheophyta</taxon>
        <taxon>Spermatophyta</taxon>
        <taxon>Magnoliopsida</taxon>
        <taxon>eudicotyledons</taxon>
        <taxon>Gunneridae</taxon>
        <taxon>Pentapetalae</taxon>
        <taxon>rosids</taxon>
        <taxon>fabids</taxon>
        <taxon>Cucurbitales</taxon>
        <taxon>Cucurbitaceae</taxon>
        <taxon>Benincaseae</taxon>
        <taxon>Cucumis</taxon>
    </lineage>
</organism>
<dbReference type="InterPro" id="IPR017853">
    <property type="entry name" value="GH"/>
</dbReference>
<dbReference type="Gene3D" id="3.30.420.10">
    <property type="entry name" value="Ribonuclease H-like superfamily/Ribonuclease H"/>
    <property type="match status" value="1"/>
</dbReference>
<comment type="similarity">
    <text evidence="1">Belongs to the glycosyl hydrolase 1 family.</text>
</comment>
<dbReference type="InterPro" id="IPR036397">
    <property type="entry name" value="RNaseH_sf"/>
</dbReference>
<keyword evidence="2" id="KW-0378">Hydrolase</keyword>
<sequence length="787" mass="90479">MCVFVENNTESHFCLNPTNLPSHLPSFTMMFGGPHRSLLRKRWSVIFIDGHTYLTWDFLLTDKFESSCAYTPQQNGVAKRENCYLLENSISSSTPLEYLKERPNHTKFALHAQSCVFMRYPLHPKGCPEGLLLPLNIPEAVWDDISMDFVEGLPKVHGFECDFGCCRPFNEHPKEWIDWLHWAKYWYNTTYHIFTGLTPFQAVYGRLPPPSVSYGASATSNSTLDLQLRDHDVALSAPKAHLQTTQNKMKNYNLSPKYFGPYEIAAKVLVAWKGLPSHEATWEVMDDLHQQFPTLQLVDKSSLEGEGKGLMFRKTDRKFIEAYTDSNWVEGAANEGGRGPCIWDEFTHIKGKILDGGNGDVAVDQYHRYKEDVELIANLGFDAYRFSISWSRIFPDGLGTKVNLEGINYYNNLINALLEKSIQPYVTLYHWDLPLHLQEAIGGWLNKEVVNYFATYAETCFSSFGDRVKNWITINEPLQTSVNGHGIGIFAPGRWENPSVEQYLTAHHQILAHATAVSIYRKKYKEHQGGQIGLSVDCEWSEPNSDSVEDRTAASRRLDFHFGWYMHPIYFGDYPEVMREELGDNLPKFTDEEKELIMNSVDFVGLNHYTSRFIADASESPDGGNFYKSQKMARLGKSLSYCLPAASEWLYIVPWGLRKLLNYIKQKYNNPIIFITENGVDDEENETCPLHEMLDDKMRVRYFKGYLAELSKAIRDGVDVRGYFAWSLLDNFEWAQGYTKRFGLIYVDYKNGLTRHPKSSAYWFRRLLKGSEEKNGKQECNAPSFCM</sequence>
<dbReference type="GO" id="GO:0003676">
    <property type="term" value="F:nucleic acid binding"/>
    <property type="evidence" value="ECO:0007669"/>
    <property type="project" value="InterPro"/>
</dbReference>
<evidence type="ECO:0000313" key="3">
    <source>
        <dbReference type="EMBL" id="KAA0051438.1"/>
    </source>
</evidence>
<protein>
    <submittedName>
        <fullName evidence="3">Beta-glucosidase 42 isoform X1</fullName>
    </submittedName>
</protein>
<reference evidence="3 4" key="1">
    <citation type="submission" date="2019-08" db="EMBL/GenBank/DDBJ databases">
        <title>Draft genome sequences of two oriental melons (Cucumis melo L. var makuwa).</title>
        <authorList>
            <person name="Kwon S.-Y."/>
        </authorList>
    </citation>
    <scope>NUCLEOTIDE SEQUENCE [LARGE SCALE GENOMIC DNA]</scope>
    <source>
        <strain evidence="4">cv. SW 3</strain>
        <tissue evidence="3">Leaf</tissue>
    </source>
</reference>
<dbReference type="PANTHER" id="PTHR10353">
    <property type="entry name" value="GLYCOSYL HYDROLASE"/>
    <property type="match status" value="1"/>
</dbReference>
<accession>A0A5A7U840</accession>
<dbReference type="SUPFAM" id="SSF51445">
    <property type="entry name" value="(Trans)glycosidases"/>
    <property type="match status" value="1"/>
</dbReference>
<dbReference type="PANTHER" id="PTHR10353:SF310">
    <property type="entry name" value="BETA-GLUCOSIDASE 42"/>
    <property type="match status" value="1"/>
</dbReference>
<comment type="caution">
    <text evidence="3">The sequence shown here is derived from an EMBL/GenBank/DDBJ whole genome shotgun (WGS) entry which is preliminary data.</text>
</comment>
<dbReference type="Proteomes" id="UP000321393">
    <property type="component" value="Unassembled WGS sequence"/>
</dbReference>
<name>A0A5A7U840_CUCMM</name>